<dbReference type="AlphaFoldDB" id="A0A381P3X4"/>
<dbReference type="Gene3D" id="3.60.15.10">
    <property type="entry name" value="Ribonuclease Z/Hydroxyacylglutathione hydrolase-like"/>
    <property type="match status" value="1"/>
</dbReference>
<dbReference type="SUPFAM" id="SSF56281">
    <property type="entry name" value="Metallo-hydrolase/oxidoreductase"/>
    <property type="match status" value="1"/>
</dbReference>
<name>A0A381P3X4_9ZZZZ</name>
<organism evidence="2">
    <name type="scientific">marine metagenome</name>
    <dbReference type="NCBI Taxonomy" id="408172"/>
    <lineage>
        <taxon>unclassified sequences</taxon>
        <taxon>metagenomes</taxon>
        <taxon>ecological metagenomes</taxon>
    </lineage>
</organism>
<dbReference type="InterPro" id="IPR001279">
    <property type="entry name" value="Metallo-B-lactamas"/>
</dbReference>
<dbReference type="InterPro" id="IPR036866">
    <property type="entry name" value="RibonucZ/Hydroxyglut_hydro"/>
</dbReference>
<evidence type="ECO:0000259" key="1">
    <source>
        <dbReference type="Pfam" id="PF12706"/>
    </source>
</evidence>
<evidence type="ECO:0000313" key="2">
    <source>
        <dbReference type="EMBL" id="SUZ61029.1"/>
    </source>
</evidence>
<reference evidence="2" key="1">
    <citation type="submission" date="2018-05" db="EMBL/GenBank/DDBJ databases">
        <authorList>
            <person name="Lanie J.A."/>
            <person name="Ng W.-L."/>
            <person name="Kazmierczak K.M."/>
            <person name="Andrzejewski T.M."/>
            <person name="Davidsen T.M."/>
            <person name="Wayne K.J."/>
            <person name="Tettelin H."/>
            <person name="Glass J.I."/>
            <person name="Rusch D."/>
            <person name="Podicherti R."/>
            <person name="Tsui H.-C.T."/>
            <person name="Winkler M.E."/>
        </authorList>
    </citation>
    <scope>NUCLEOTIDE SEQUENCE</scope>
</reference>
<dbReference type="CDD" id="cd07716">
    <property type="entry name" value="RNaseZ_short-form-like_MBL-fold"/>
    <property type="match status" value="1"/>
</dbReference>
<dbReference type="PANTHER" id="PTHR46018">
    <property type="entry name" value="ZINC PHOSPHODIESTERASE ELAC PROTEIN 1"/>
    <property type="match status" value="1"/>
</dbReference>
<dbReference type="PANTHER" id="PTHR46018:SF4">
    <property type="entry name" value="METALLO-HYDROLASE YHFI-RELATED"/>
    <property type="match status" value="1"/>
</dbReference>
<dbReference type="EMBL" id="UINC01000777">
    <property type="protein sequence ID" value="SUZ61029.1"/>
    <property type="molecule type" value="Genomic_DNA"/>
</dbReference>
<dbReference type="GO" id="GO:0042781">
    <property type="term" value="F:3'-tRNA processing endoribonuclease activity"/>
    <property type="evidence" value="ECO:0007669"/>
    <property type="project" value="TreeGrafter"/>
</dbReference>
<dbReference type="Pfam" id="PF12706">
    <property type="entry name" value="Lactamase_B_2"/>
    <property type="match status" value="1"/>
</dbReference>
<gene>
    <name evidence="2" type="ORF">METZ01_LOCUS13883</name>
</gene>
<sequence length="382" mass="41130">MKQQFSGAIHNVPVLCRSVAPRRNLHPQKPHLAASYSGEGFCYLNRPAAERLHFAPLEDHATFVGVEDVVICASATIRSNILSVRSILLVHAQQGTGLYLLVNRSTRRRYPASPCCERPTTTGALHVSGRNLGAVAGLALTVLGCSGSYAGADQACSGYLIRSASTIVWVDCGPGTLANLQKHVSLDDIDAIVVSHHHPDHCAELPVVYNAYRYFTDVKRLRALGTADVRRVTDAFHPNGDTGDFFDWEIVSDGSVVEIGDIEVKFSQTDHPVETLAMRFSCEDISIFYTSDTGREWSLAQLGHGPDIVLGEGTLTDATDSPSIPHISCAHLAADANKVGAKRLVVTHVPPGSDPLKHLDEAAAMFDGNVELAVTGRTFSTI</sequence>
<accession>A0A381P3X4</accession>
<protein>
    <recommendedName>
        <fullName evidence="1">Metallo-beta-lactamase domain-containing protein</fullName>
    </recommendedName>
</protein>
<feature type="domain" description="Metallo-beta-lactamase" evidence="1">
    <location>
        <begin position="168"/>
        <end position="348"/>
    </location>
</feature>
<proteinExistence type="predicted"/>